<comment type="caution">
    <text evidence="1">The sequence shown here is derived from an EMBL/GenBank/DDBJ whole genome shotgun (WGS) entry which is preliminary data.</text>
</comment>
<keyword evidence="2" id="KW-1185">Reference proteome</keyword>
<protein>
    <submittedName>
        <fullName evidence="1">Uncharacterized protein</fullName>
    </submittedName>
</protein>
<dbReference type="EMBL" id="JAAABI010000001">
    <property type="protein sequence ID" value="NAY90908.1"/>
    <property type="molecule type" value="Genomic_DNA"/>
</dbReference>
<name>A0A964WWL7_9FLAO</name>
<gene>
    <name evidence="1" type="ORF">GTQ34_03165</name>
</gene>
<dbReference type="Proteomes" id="UP000667650">
    <property type="component" value="Unassembled WGS sequence"/>
</dbReference>
<dbReference type="RefSeq" id="WP_166522304.1">
    <property type="nucleotide sequence ID" value="NZ_JAAABI010000001.1"/>
</dbReference>
<evidence type="ECO:0000313" key="1">
    <source>
        <dbReference type="EMBL" id="NAY90908.1"/>
    </source>
</evidence>
<proteinExistence type="predicted"/>
<sequence length="103" mass="12464">MIDYQPKKSLVFCSNHEFIIKVDELQNQKIRYRCWRRPKTVSHPPDLILLNRNIRVFDQEDKLEFVFPFGEWTYVLEKITSKDTLSTSHIFLEVSDNQNQRFT</sequence>
<organism evidence="1 2">
    <name type="scientific">Flagellimonas ochracea</name>
    <dbReference type="NCBI Taxonomy" id="2696472"/>
    <lineage>
        <taxon>Bacteria</taxon>
        <taxon>Pseudomonadati</taxon>
        <taxon>Bacteroidota</taxon>
        <taxon>Flavobacteriia</taxon>
        <taxon>Flavobacteriales</taxon>
        <taxon>Flavobacteriaceae</taxon>
        <taxon>Flagellimonas</taxon>
    </lineage>
</organism>
<accession>A0A964WWL7</accession>
<dbReference type="AlphaFoldDB" id="A0A964WWL7"/>
<reference evidence="1" key="1">
    <citation type="submission" date="2020-01" db="EMBL/GenBank/DDBJ databases">
        <title>Muricauda ochracea sp. nov., isolated from a tidal flat of Garorim bay in Korea.</title>
        <authorList>
            <person name="Kim D."/>
            <person name="Yoo Y."/>
            <person name="Kim J.-J."/>
        </authorList>
    </citation>
    <scope>NUCLEOTIDE SEQUENCE</scope>
    <source>
        <strain evidence="1">JGD-17</strain>
    </source>
</reference>
<evidence type="ECO:0000313" key="2">
    <source>
        <dbReference type="Proteomes" id="UP000667650"/>
    </source>
</evidence>